<dbReference type="RefSeq" id="WP_092987354.1">
    <property type="nucleotide sequence ID" value="NZ_FNFY01000022.1"/>
</dbReference>
<keyword evidence="1" id="KW-1133">Transmembrane helix</keyword>
<accession>A0A1G9HCC8</accession>
<feature type="transmembrane region" description="Helical" evidence="1">
    <location>
        <begin position="75"/>
        <end position="95"/>
    </location>
</feature>
<keyword evidence="3" id="KW-1185">Reference proteome</keyword>
<sequence length="142" mass="16358">MSVKVIRKKERLTSQWTELEVFMNDEKRTAIYGHGSAEIRLDEKTGNLKIKQPLSKPVEKQVKHGDIVEVSNSPLITYSFYLMPFMLIFIFIVLSADLLNYWFAGIVVAAYIIFILSIKPLQIKDITNESQEPEENLNHNVS</sequence>
<keyword evidence="1" id="KW-0472">Membrane</keyword>
<dbReference type="AlphaFoldDB" id="A0A1G9HCC8"/>
<proteinExistence type="predicted"/>
<name>A0A1G9HCC8_9BACL</name>
<evidence type="ECO:0000313" key="2">
    <source>
        <dbReference type="EMBL" id="SDL10569.1"/>
    </source>
</evidence>
<keyword evidence="1" id="KW-0812">Transmembrane</keyword>
<protein>
    <submittedName>
        <fullName evidence="2">Uncharacterized protein</fullName>
    </submittedName>
</protein>
<dbReference type="STRING" id="576118.SAMN05216216_12220"/>
<dbReference type="Proteomes" id="UP000199008">
    <property type="component" value="Unassembled WGS sequence"/>
</dbReference>
<reference evidence="3" key="1">
    <citation type="submission" date="2016-10" db="EMBL/GenBank/DDBJ databases">
        <authorList>
            <person name="Varghese N."/>
            <person name="Submissions S."/>
        </authorList>
    </citation>
    <scope>NUCLEOTIDE SEQUENCE [LARGE SCALE GENOMIC DNA]</scope>
    <source>
        <strain evidence="3">CGMCC 1.8895</strain>
    </source>
</reference>
<dbReference type="EMBL" id="FNFY01000022">
    <property type="protein sequence ID" value="SDL10569.1"/>
    <property type="molecule type" value="Genomic_DNA"/>
</dbReference>
<organism evidence="2 3">
    <name type="scientific">Lacicoccus qingdaonensis</name>
    <dbReference type="NCBI Taxonomy" id="576118"/>
    <lineage>
        <taxon>Bacteria</taxon>
        <taxon>Bacillati</taxon>
        <taxon>Bacillota</taxon>
        <taxon>Bacilli</taxon>
        <taxon>Bacillales</taxon>
        <taxon>Salinicoccaceae</taxon>
        <taxon>Lacicoccus</taxon>
    </lineage>
</organism>
<dbReference type="OrthoDB" id="2390060at2"/>
<evidence type="ECO:0000313" key="3">
    <source>
        <dbReference type="Proteomes" id="UP000199008"/>
    </source>
</evidence>
<feature type="transmembrane region" description="Helical" evidence="1">
    <location>
        <begin position="101"/>
        <end position="118"/>
    </location>
</feature>
<evidence type="ECO:0000256" key="1">
    <source>
        <dbReference type="SAM" id="Phobius"/>
    </source>
</evidence>
<gene>
    <name evidence="2" type="ORF">SAMN05216216_12220</name>
</gene>